<accession>A0A813F8W4</accession>
<dbReference type="EMBL" id="CAJNNV010022385">
    <property type="protein sequence ID" value="CAE8608068.1"/>
    <property type="molecule type" value="Genomic_DNA"/>
</dbReference>
<name>A0A813F8W4_POLGL</name>
<protein>
    <submittedName>
        <fullName evidence="1">Uncharacterized protein</fullName>
    </submittedName>
</protein>
<reference evidence="1" key="1">
    <citation type="submission" date="2021-02" db="EMBL/GenBank/DDBJ databases">
        <authorList>
            <person name="Dougan E. K."/>
            <person name="Rhodes N."/>
            <person name="Thang M."/>
            <person name="Chan C."/>
        </authorList>
    </citation>
    <scope>NUCLEOTIDE SEQUENCE</scope>
</reference>
<organism evidence="1 2">
    <name type="scientific">Polarella glacialis</name>
    <name type="common">Dinoflagellate</name>
    <dbReference type="NCBI Taxonomy" id="89957"/>
    <lineage>
        <taxon>Eukaryota</taxon>
        <taxon>Sar</taxon>
        <taxon>Alveolata</taxon>
        <taxon>Dinophyceae</taxon>
        <taxon>Suessiales</taxon>
        <taxon>Suessiaceae</taxon>
        <taxon>Polarella</taxon>
    </lineage>
</organism>
<evidence type="ECO:0000313" key="2">
    <source>
        <dbReference type="Proteomes" id="UP000654075"/>
    </source>
</evidence>
<proteinExistence type="predicted"/>
<keyword evidence="2" id="KW-1185">Reference proteome</keyword>
<dbReference type="AlphaFoldDB" id="A0A813F8W4"/>
<sequence>MDTYSCHNPVYYDQCRQPIAVLAMDAVYGQSPLHKFFHLASLFVLDDGKVGFMFVFADNLEDIMWQDQNLFQGVILIGNHLCELMSAASSLFGCSPWIMSGQQLLWFGLDIAQDDHYDKAWLALREGLSSHTDLAELQEWIEYDLHPGYVPVLRNGNDFIRAIDEETASEVAATQLKVEHLARLFNHGNNNSNNNRSCHRVLSACTK</sequence>
<evidence type="ECO:0000313" key="1">
    <source>
        <dbReference type="EMBL" id="CAE8608068.1"/>
    </source>
</evidence>
<dbReference type="Proteomes" id="UP000654075">
    <property type="component" value="Unassembled WGS sequence"/>
</dbReference>
<gene>
    <name evidence="1" type="ORF">PGLA1383_LOCUS25969</name>
</gene>
<comment type="caution">
    <text evidence="1">The sequence shown here is derived from an EMBL/GenBank/DDBJ whole genome shotgun (WGS) entry which is preliminary data.</text>
</comment>